<evidence type="ECO:0000256" key="5">
    <source>
        <dbReference type="ARBA" id="ARBA00035244"/>
    </source>
</evidence>
<organism evidence="8 9">
    <name type="scientific">Petrocella atlantisensis</name>
    <dbReference type="NCBI Taxonomy" id="2173034"/>
    <lineage>
        <taxon>Bacteria</taxon>
        <taxon>Bacillati</taxon>
        <taxon>Bacillota</taxon>
        <taxon>Clostridia</taxon>
        <taxon>Lachnospirales</taxon>
        <taxon>Vallitaleaceae</taxon>
        <taxon>Petrocella</taxon>
    </lineage>
</organism>
<evidence type="ECO:0000313" key="8">
    <source>
        <dbReference type="EMBL" id="VDN48576.1"/>
    </source>
</evidence>
<comment type="similarity">
    <text evidence="1 6">Belongs to the universal ribosomal protein uL4 family.</text>
</comment>
<dbReference type="HAMAP" id="MF_01328_B">
    <property type="entry name" value="Ribosomal_uL4_B"/>
    <property type="match status" value="1"/>
</dbReference>
<accession>A0A3P7S136</accession>
<dbReference type="RefSeq" id="WP_125137690.1">
    <property type="nucleotide sequence ID" value="NZ_LR130778.1"/>
</dbReference>
<dbReference type="OrthoDB" id="9803201at2"/>
<dbReference type="PANTHER" id="PTHR10746">
    <property type="entry name" value="50S RIBOSOMAL PROTEIN L4"/>
    <property type="match status" value="1"/>
</dbReference>
<keyword evidence="9" id="KW-1185">Reference proteome</keyword>
<evidence type="ECO:0000256" key="2">
    <source>
        <dbReference type="ARBA" id="ARBA00011838"/>
    </source>
</evidence>
<dbReference type="PANTHER" id="PTHR10746:SF6">
    <property type="entry name" value="LARGE RIBOSOMAL SUBUNIT PROTEIN UL4M"/>
    <property type="match status" value="1"/>
</dbReference>
<feature type="compositionally biased region" description="Basic residues" evidence="7">
    <location>
        <begin position="60"/>
        <end position="71"/>
    </location>
</feature>
<dbReference type="EMBL" id="LR130778">
    <property type="protein sequence ID" value="VDN48576.1"/>
    <property type="molecule type" value="Genomic_DNA"/>
</dbReference>
<evidence type="ECO:0000256" key="6">
    <source>
        <dbReference type="HAMAP-Rule" id="MF_01328"/>
    </source>
</evidence>
<reference evidence="8 9" key="1">
    <citation type="submission" date="2018-09" db="EMBL/GenBank/DDBJ databases">
        <authorList>
            <person name="Postec A."/>
        </authorList>
    </citation>
    <scope>NUCLEOTIDE SEQUENCE [LARGE SCALE GENOMIC DNA]</scope>
    <source>
        <strain evidence="8">70B-A</strain>
    </source>
</reference>
<proteinExistence type="inferred from homology"/>
<evidence type="ECO:0000256" key="1">
    <source>
        <dbReference type="ARBA" id="ARBA00010528"/>
    </source>
</evidence>
<dbReference type="GO" id="GO:0003735">
    <property type="term" value="F:structural constituent of ribosome"/>
    <property type="evidence" value="ECO:0007669"/>
    <property type="project" value="InterPro"/>
</dbReference>
<evidence type="ECO:0000256" key="7">
    <source>
        <dbReference type="SAM" id="MobiDB-lite"/>
    </source>
</evidence>
<feature type="region of interest" description="Disordered" evidence="7">
    <location>
        <begin position="44"/>
        <end position="72"/>
    </location>
</feature>
<evidence type="ECO:0000256" key="4">
    <source>
        <dbReference type="ARBA" id="ARBA00023274"/>
    </source>
</evidence>
<sequence length="206" mass="22801">MAKVSVYNMDGKQVEELELNDSIFGIEIKNHLMHMSVVQQLANKRQGTQSAKTRAEVRGGGRKPWRQKGTGRARIGSIRAPHWTGGGVVFAPKPRDYSFKLNKKEKRIALKSALSAKVADGKFIVLDELTLDGIKTKDMIKVLDNLSVKKALICINENNKNVLLSARNIANVATAQTNTINVYDILKYDTFVTTKAAVATIEEVYA</sequence>
<comment type="function">
    <text evidence="6">One of the primary rRNA binding proteins, this protein initially binds near the 5'-end of the 23S rRNA. It is important during the early stages of 50S assembly. It makes multiple contacts with different domains of the 23S rRNA in the assembled 50S subunit and ribosome.</text>
</comment>
<evidence type="ECO:0000256" key="3">
    <source>
        <dbReference type="ARBA" id="ARBA00022980"/>
    </source>
</evidence>
<keyword evidence="4 6" id="KW-0687">Ribonucleoprotein</keyword>
<dbReference type="SUPFAM" id="SSF52166">
    <property type="entry name" value="Ribosomal protein L4"/>
    <property type="match status" value="1"/>
</dbReference>
<protein>
    <recommendedName>
        <fullName evidence="5 6">Large ribosomal subunit protein uL4</fullName>
    </recommendedName>
</protein>
<dbReference type="GO" id="GO:1990904">
    <property type="term" value="C:ribonucleoprotein complex"/>
    <property type="evidence" value="ECO:0007669"/>
    <property type="project" value="UniProtKB-KW"/>
</dbReference>
<dbReference type="Gene3D" id="3.40.1370.10">
    <property type="match status" value="1"/>
</dbReference>
<dbReference type="GO" id="GO:0005840">
    <property type="term" value="C:ribosome"/>
    <property type="evidence" value="ECO:0007669"/>
    <property type="project" value="UniProtKB-KW"/>
</dbReference>
<dbReference type="GO" id="GO:0006412">
    <property type="term" value="P:translation"/>
    <property type="evidence" value="ECO:0007669"/>
    <property type="project" value="UniProtKB-UniRule"/>
</dbReference>
<keyword evidence="6" id="KW-0694">RNA-binding</keyword>
<evidence type="ECO:0000313" key="9">
    <source>
        <dbReference type="Proteomes" id="UP000279029"/>
    </source>
</evidence>
<dbReference type="InterPro" id="IPR002136">
    <property type="entry name" value="Ribosomal_uL4"/>
</dbReference>
<dbReference type="NCBIfam" id="TIGR03953">
    <property type="entry name" value="rplD_bact"/>
    <property type="match status" value="1"/>
</dbReference>
<name>A0A3P7S136_9FIRM</name>
<comment type="function">
    <text evidence="6">Forms part of the polypeptide exit tunnel.</text>
</comment>
<dbReference type="Proteomes" id="UP000279029">
    <property type="component" value="Chromosome"/>
</dbReference>
<comment type="subunit">
    <text evidence="2 6">Part of the 50S ribosomal subunit.</text>
</comment>
<dbReference type="InterPro" id="IPR023574">
    <property type="entry name" value="Ribosomal_uL4_dom_sf"/>
</dbReference>
<dbReference type="InterPro" id="IPR013005">
    <property type="entry name" value="Ribosomal_uL4-like"/>
</dbReference>
<keyword evidence="6" id="KW-0699">rRNA-binding</keyword>
<keyword evidence="3 6" id="KW-0689">Ribosomal protein</keyword>
<dbReference type="AlphaFoldDB" id="A0A3P7S136"/>
<dbReference type="KEGG" id="cbar:PATL70BA_2673"/>
<dbReference type="GO" id="GO:0019843">
    <property type="term" value="F:rRNA binding"/>
    <property type="evidence" value="ECO:0007669"/>
    <property type="project" value="UniProtKB-UniRule"/>
</dbReference>
<dbReference type="Pfam" id="PF00573">
    <property type="entry name" value="Ribosomal_L4"/>
    <property type="match status" value="1"/>
</dbReference>
<gene>
    <name evidence="6 8" type="primary">rplD</name>
    <name evidence="8" type="ORF">PATL70BA_2673</name>
</gene>